<dbReference type="InterPro" id="IPR013783">
    <property type="entry name" value="Ig-like_fold"/>
</dbReference>
<dbReference type="InterPro" id="IPR022113">
    <property type="entry name" value="TMEM131L_N"/>
</dbReference>
<feature type="transmembrane region" description="Helical" evidence="8">
    <location>
        <begin position="1109"/>
        <end position="1132"/>
    </location>
</feature>
<comment type="similarity">
    <text evidence="2">Belongs to the TMEM131 family.</text>
</comment>
<protein>
    <recommendedName>
        <fullName evidence="16">Transmembrane protein 131-like</fullName>
    </recommendedName>
</protein>
<feature type="signal peptide" evidence="9">
    <location>
        <begin position="1"/>
        <end position="21"/>
    </location>
</feature>
<dbReference type="InterPro" id="IPR039877">
    <property type="entry name" value="TMEM131-like"/>
</dbReference>
<dbReference type="InterPro" id="IPR056311">
    <property type="entry name" value="TMEM131_Ig_2"/>
</dbReference>
<evidence type="ECO:0000256" key="9">
    <source>
        <dbReference type="SAM" id="SignalP"/>
    </source>
</evidence>
<evidence type="ECO:0000256" key="3">
    <source>
        <dbReference type="ARBA" id="ARBA00022692"/>
    </source>
</evidence>
<reference evidence="14" key="1">
    <citation type="submission" date="2022-12" db="EMBL/GenBank/DDBJ databases">
        <title>Chromosome-level genome assembly of the bean flower thrips Megalurothrips usitatus.</title>
        <authorList>
            <person name="Ma L."/>
            <person name="Liu Q."/>
            <person name="Li H."/>
            <person name="Cai W."/>
        </authorList>
    </citation>
    <scope>NUCLEOTIDE SEQUENCE</scope>
    <source>
        <strain evidence="14">Cailab_2022a</strain>
    </source>
</reference>
<dbReference type="Pfam" id="PF24499">
    <property type="entry name" value="Ig_TMEM131L_4"/>
    <property type="match status" value="1"/>
</dbReference>
<dbReference type="Pfam" id="PF24495">
    <property type="entry name" value="Ig_TMEM131_2"/>
    <property type="match status" value="1"/>
</dbReference>
<evidence type="ECO:0000259" key="11">
    <source>
        <dbReference type="Pfam" id="PF24495"/>
    </source>
</evidence>
<evidence type="ECO:0000256" key="8">
    <source>
        <dbReference type="SAM" id="Phobius"/>
    </source>
</evidence>
<dbReference type="GO" id="GO:0016020">
    <property type="term" value="C:membrane"/>
    <property type="evidence" value="ECO:0007669"/>
    <property type="project" value="UniProtKB-SubCell"/>
</dbReference>
<feature type="domain" description="Transmembrane protein 131-like N-terminal" evidence="10">
    <location>
        <begin position="66"/>
        <end position="148"/>
    </location>
</feature>
<keyword evidence="3 8" id="KW-0812">Transmembrane</keyword>
<comment type="subcellular location">
    <subcellularLocation>
        <location evidence="1">Membrane</location>
        <topology evidence="1">Single-pass type I membrane protein</topology>
    </subcellularLocation>
</comment>
<comment type="caution">
    <text evidence="14">The sequence shown here is derived from an EMBL/GenBank/DDBJ whole genome shotgun (WGS) entry which is preliminary data.</text>
</comment>
<feature type="domain" description="TMEM131L fifth Ig-like" evidence="13">
    <location>
        <begin position="1014"/>
        <end position="1079"/>
    </location>
</feature>
<evidence type="ECO:0000256" key="7">
    <source>
        <dbReference type="SAM" id="MobiDB-lite"/>
    </source>
</evidence>
<organism evidence="14 15">
    <name type="scientific">Megalurothrips usitatus</name>
    <name type="common">bean blossom thrips</name>
    <dbReference type="NCBI Taxonomy" id="439358"/>
    <lineage>
        <taxon>Eukaryota</taxon>
        <taxon>Metazoa</taxon>
        <taxon>Ecdysozoa</taxon>
        <taxon>Arthropoda</taxon>
        <taxon>Hexapoda</taxon>
        <taxon>Insecta</taxon>
        <taxon>Pterygota</taxon>
        <taxon>Neoptera</taxon>
        <taxon>Paraneoptera</taxon>
        <taxon>Thysanoptera</taxon>
        <taxon>Terebrantia</taxon>
        <taxon>Thripoidea</taxon>
        <taxon>Thripidae</taxon>
        <taxon>Megalurothrips</taxon>
    </lineage>
</organism>
<feature type="chain" id="PRO_5043944727" description="Transmembrane protein 131-like" evidence="9">
    <location>
        <begin position="22"/>
        <end position="1190"/>
    </location>
</feature>
<keyword evidence="15" id="KW-1185">Reference proteome</keyword>
<dbReference type="Gene3D" id="2.60.40.10">
    <property type="entry name" value="Immunoglobulins"/>
    <property type="match status" value="1"/>
</dbReference>
<dbReference type="Pfam" id="PF24501">
    <property type="entry name" value="Ig_TMEM131L_5"/>
    <property type="match status" value="1"/>
</dbReference>
<keyword evidence="4 9" id="KW-0732">Signal</keyword>
<feature type="domain" description="TMEM131 second Ig-like" evidence="11">
    <location>
        <begin position="165"/>
        <end position="254"/>
    </location>
</feature>
<evidence type="ECO:0000256" key="4">
    <source>
        <dbReference type="ARBA" id="ARBA00022729"/>
    </source>
</evidence>
<evidence type="ECO:0000256" key="1">
    <source>
        <dbReference type="ARBA" id="ARBA00004479"/>
    </source>
</evidence>
<evidence type="ECO:0000256" key="6">
    <source>
        <dbReference type="ARBA" id="ARBA00023136"/>
    </source>
</evidence>
<dbReference type="Proteomes" id="UP001075354">
    <property type="component" value="Chromosome 13"/>
</dbReference>
<evidence type="ECO:0008006" key="16">
    <source>
        <dbReference type="Google" id="ProtNLM"/>
    </source>
</evidence>
<keyword evidence="6 8" id="KW-0472">Membrane</keyword>
<evidence type="ECO:0000259" key="13">
    <source>
        <dbReference type="Pfam" id="PF24501"/>
    </source>
</evidence>
<proteinExistence type="inferred from homology"/>
<dbReference type="AlphaFoldDB" id="A0AAV7XAH7"/>
<dbReference type="InterPro" id="IPR055437">
    <property type="entry name" value="TMEM131L_Ig_5"/>
</dbReference>
<feature type="domain" description="TMEM131L fourth Ig-like" evidence="12">
    <location>
        <begin position="789"/>
        <end position="924"/>
    </location>
</feature>
<gene>
    <name evidence="14" type="ORF">ONE63_003273</name>
</gene>
<keyword evidence="5 8" id="KW-1133">Transmembrane helix</keyword>
<evidence type="ECO:0000259" key="12">
    <source>
        <dbReference type="Pfam" id="PF24499"/>
    </source>
</evidence>
<evidence type="ECO:0000256" key="2">
    <source>
        <dbReference type="ARBA" id="ARBA00006682"/>
    </source>
</evidence>
<feature type="region of interest" description="Disordered" evidence="7">
    <location>
        <begin position="962"/>
        <end position="985"/>
    </location>
</feature>
<evidence type="ECO:0000313" key="15">
    <source>
        <dbReference type="Proteomes" id="UP001075354"/>
    </source>
</evidence>
<dbReference type="EMBL" id="JAPTSV010000013">
    <property type="protein sequence ID" value="KAJ1521626.1"/>
    <property type="molecule type" value="Genomic_DNA"/>
</dbReference>
<name>A0AAV7XAH7_9NEOP</name>
<dbReference type="InterPro" id="IPR055436">
    <property type="entry name" value="Ig_TMEM131L_4"/>
</dbReference>
<dbReference type="Pfam" id="PF12371">
    <property type="entry name" value="TMEM131_like_N"/>
    <property type="match status" value="1"/>
</dbReference>
<evidence type="ECO:0000313" key="14">
    <source>
        <dbReference type="EMBL" id="KAJ1521626.1"/>
    </source>
</evidence>
<sequence>MALHLLAGVLCVIAFFHPNSNVRYVVGPISLASHTEAAAESVRVEPDDGPASAHQIEAEDEAKQIKFSPPSLDFTSCTFGTARSEKVLVQNTYRDRPIQLFSISGTSAHVHSSFFEDKVLPPLQNTSFHIVFVVRELGPFSSPLFIHTSEGTHKFMVEGIGVESPYRLQPIVVKRLPINGLLKQQISIHNPYPTSITVLEIVKNIEDLRLDLPVGRGQATQTLWKISPYSTKIIMNAYFKATAISNYTGYIRLKTSQDDILFVPVDITVTATPGLYYAQDKLDFGYGNSLQEPSTFTLEVFNSAKRVIKVNKVDVEPSTEAIKVAFEPLKIPINNTHPTFIASITVNWYRACEENINNGKIVLRTKGGQLLLKIPFSIRPKSGELAYDRIITTFWSGNEARNAILIDFWVRNDYQDPLAISRVELQPLSPKQKTKALKLEPTVLSPGEKLTLMKLGKSSSVKGMAFLIVFSNITSTNITLNSYDGKLHPIMLSLRPDEELDLGLVSHGCSKEGFFALLNLNPLPIEINEWKISYSKADLELLGIDKDKFSTTNLLARTSVTDFDRSNMQRIVEAGSYAVFRLRVEAPIHNENIFEKIMVFTDYEDIVIPFRMTVLGGSLEMVKDSLVLPDCFPGKHCFATVQVQSTFPALMLVESVVSVPHSSDLRFYFPQLKQSIAKSIINPSTTSSIGHLLWGGKDAPEDLIYVDGYSDPAHTPCMQLLGLPSRTKDVDLKAFERNWGRFRKLTNNEKNQWRNYTFLMDTSGVRNFPFEVKVRLIWPHLTNITDQIVKFPLTQVGNTSYATVEIINSASTALLLHLVLESDYPRSKELLSVLPPKLIPACAECTGKGKKSFGLRAQGKTSHEESSLLKEAGVHPRTLLLLLGPLQSSRIFVTFTPDESGISDSMLIIRNSLTVMEVLMVKGKATRPQFRFGNRQPGSTNPLTFDLPEKLLQECECLKTQPTPTQTHKTKNISKKDEDEDFDEDEDLLDEDEDLEDLYSVPFLTVKRIFTARNSGSLPITVRSMSINGSPCEGNGYHIIDCQPFQLQPNEGRRIDIAHTPGFTYSRIRSLLEFHTSMGYPVNFTLESYVPPEYLRPCYAAMPRPRWEAFLLLSSTCMMIMLFVCVMVAAFLDTDRIMQTSFFNVSTLQPLLDLNLIDDSTSDSNLVTFTLSHIVVARCGVYPVYPCRRD</sequence>
<accession>A0AAV7XAH7</accession>
<evidence type="ECO:0000256" key="5">
    <source>
        <dbReference type="ARBA" id="ARBA00022989"/>
    </source>
</evidence>
<dbReference type="PANTHER" id="PTHR22050:SF0">
    <property type="entry name" value="TRANSMEMBRANE PROTEIN 131 HOMOLOG"/>
    <property type="match status" value="1"/>
</dbReference>
<dbReference type="PANTHER" id="PTHR22050">
    <property type="entry name" value="RW1 PROTEIN HOMOLOG"/>
    <property type="match status" value="1"/>
</dbReference>
<evidence type="ECO:0000259" key="10">
    <source>
        <dbReference type="Pfam" id="PF12371"/>
    </source>
</evidence>